<dbReference type="InterPro" id="IPR036691">
    <property type="entry name" value="Endo/exonu/phosph_ase_sf"/>
</dbReference>
<organism evidence="10">
    <name type="scientific">uncultured Solirubrobacteraceae bacterium</name>
    <dbReference type="NCBI Taxonomy" id="1162706"/>
    <lineage>
        <taxon>Bacteria</taxon>
        <taxon>Bacillati</taxon>
        <taxon>Actinomycetota</taxon>
        <taxon>Thermoleophilia</taxon>
        <taxon>Solirubrobacterales</taxon>
        <taxon>Solirubrobacteraceae</taxon>
        <taxon>environmental samples</taxon>
    </lineage>
</organism>
<dbReference type="Pfam" id="PF03372">
    <property type="entry name" value="Exo_endo_phos"/>
    <property type="match status" value="1"/>
</dbReference>
<dbReference type="PANTHER" id="PTHR15822">
    <property type="entry name" value="TRAF AND TNF RECEPTOR-ASSOCIATED PROTEIN"/>
    <property type="match status" value="1"/>
</dbReference>
<dbReference type="GO" id="GO:0004518">
    <property type="term" value="F:nuclease activity"/>
    <property type="evidence" value="ECO:0007669"/>
    <property type="project" value="UniProtKB-KW"/>
</dbReference>
<dbReference type="SUPFAM" id="SSF56219">
    <property type="entry name" value="DNase I-like"/>
    <property type="match status" value="1"/>
</dbReference>
<reference evidence="10" key="1">
    <citation type="submission" date="2020-02" db="EMBL/GenBank/DDBJ databases">
        <authorList>
            <person name="Meier V. D."/>
        </authorList>
    </citation>
    <scope>NUCLEOTIDE SEQUENCE</scope>
    <source>
        <strain evidence="10">AVDCRST_MAG85</strain>
    </source>
</reference>
<keyword evidence="4" id="KW-0479">Metal-binding</keyword>
<dbReference type="GO" id="GO:0016787">
    <property type="term" value="F:hydrolase activity"/>
    <property type="evidence" value="ECO:0007669"/>
    <property type="project" value="UniProtKB-KW"/>
</dbReference>
<keyword evidence="3" id="KW-0540">Nuclease</keyword>
<dbReference type="InterPro" id="IPR051547">
    <property type="entry name" value="TDP2-like"/>
</dbReference>
<gene>
    <name evidence="10" type="ORF">AVDCRST_MAG85-2139</name>
</gene>
<keyword evidence="5" id="KW-0227">DNA damage</keyword>
<dbReference type="EMBL" id="CADCVT010000233">
    <property type="protein sequence ID" value="CAA9507661.1"/>
    <property type="molecule type" value="Genomic_DNA"/>
</dbReference>
<evidence type="ECO:0000256" key="4">
    <source>
        <dbReference type="ARBA" id="ARBA00022723"/>
    </source>
</evidence>
<evidence type="ECO:0000256" key="6">
    <source>
        <dbReference type="ARBA" id="ARBA00022801"/>
    </source>
</evidence>
<evidence type="ECO:0000256" key="8">
    <source>
        <dbReference type="ARBA" id="ARBA00023204"/>
    </source>
</evidence>
<dbReference type="GO" id="GO:0046872">
    <property type="term" value="F:metal ion binding"/>
    <property type="evidence" value="ECO:0007669"/>
    <property type="project" value="UniProtKB-KW"/>
</dbReference>
<evidence type="ECO:0000259" key="9">
    <source>
        <dbReference type="Pfam" id="PF03372"/>
    </source>
</evidence>
<evidence type="ECO:0000256" key="5">
    <source>
        <dbReference type="ARBA" id="ARBA00022763"/>
    </source>
</evidence>
<feature type="domain" description="Endonuclease/exonuclease/phosphatase" evidence="9">
    <location>
        <begin position="4"/>
        <end position="242"/>
    </location>
</feature>
<keyword evidence="7" id="KW-0460">Magnesium</keyword>
<keyword evidence="8" id="KW-0234">DNA repair</keyword>
<dbReference type="InterPro" id="IPR005135">
    <property type="entry name" value="Endo/exonuclease/phosphatase"/>
</dbReference>
<name>A0A6J4SXB1_9ACTN</name>
<comment type="cofactor">
    <cofactor evidence="1">
        <name>Mn(2+)</name>
        <dbReference type="ChEBI" id="CHEBI:29035"/>
    </cofactor>
</comment>
<dbReference type="AlphaFoldDB" id="A0A6J4SXB1"/>
<dbReference type="GO" id="GO:0006281">
    <property type="term" value="P:DNA repair"/>
    <property type="evidence" value="ECO:0007669"/>
    <property type="project" value="UniProtKB-KW"/>
</dbReference>
<dbReference type="Gene3D" id="3.60.10.10">
    <property type="entry name" value="Endonuclease/exonuclease/phosphatase"/>
    <property type="match status" value="1"/>
</dbReference>
<dbReference type="PANTHER" id="PTHR15822:SF4">
    <property type="entry name" value="TYROSYL-DNA PHOSPHODIESTERASE 2"/>
    <property type="match status" value="1"/>
</dbReference>
<keyword evidence="6" id="KW-0378">Hydrolase</keyword>
<evidence type="ECO:0000256" key="3">
    <source>
        <dbReference type="ARBA" id="ARBA00022722"/>
    </source>
</evidence>
<proteinExistence type="predicted"/>
<comment type="cofactor">
    <cofactor evidence="2">
        <name>Mg(2+)</name>
        <dbReference type="ChEBI" id="CHEBI:18420"/>
    </cofactor>
</comment>
<accession>A0A6J4SXB1</accession>
<evidence type="ECO:0000256" key="7">
    <source>
        <dbReference type="ARBA" id="ARBA00022842"/>
    </source>
</evidence>
<evidence type="ECO:0000256" key="1">
    <source>
        <dbReference type="ARBA" id="ARBA00001936"/>
    </source>
</evidence>
<evidence type="ECO:0000313" key="10">
    <source>
        <dbReference type="EMBL" id="CAA9507661.1"/>
    </source>
</evidence>
<sequence length="253" mass="28076">MRLVSWNVAGRIQRQPEQAAVVAAVVPDVVCLQEVTVNSLPLWRASLSEVGLTHSVTPLDGGRPPKPRRLGVLIASRAPLEPLDPPPDLPWFERAVTARVDGIEIVDVHSPISPSPHLAKVLTHEAMYAYLAPHDGPIVLAGDLNTPRRTHEDGTILTFAHDTHGRVREERGERWVAAESALVYTLRAEHGWTDVFLDGQERTWTFKENRGGWRLDHILTKGVEASARSYAHEWRLQGLSDHSALVADLAERP</sequence>
<protein>
    <recommendedName>
        <fullName evidence="9">Endonuclease/exonuclease/phosphatase domain-containing protein</fullName>
    </recommendedName>
</protein>
<evidence type="ECO:0000256" key="2">
    <source>
        <dbReference type="ARBA" id="ARBA00001946"/>
    </source>
</evidence>